<gene>
    <name evidence="2" type="ORF">D1781_04940</name>
</gene>
<evidence type="ECO:0000256" key="1">
    <source>
        <dbReference type="SAM" id="MobiDB-lite"/>
    </source>
</evidence>
<feature type="compositionally biased region" description="Low complexity" evidence="1">
    <location>
        <begin position="139"/>
        <end position="150"/>
    </location>
</feature>
<dbReference type="SUPFAM" id="SSF74650">
    <property type="entry name" value="Galactose mutarotase-like"/>
    <property type="match status" value="1"/>
</dbReference>
<protein>
    <submittedName>
        <fullName evidence="2">Galactose mutarotase</fullName>
    </submittedName>
</protein>
<dbReference type="InterPro" id="IPR008183">
    <property type="entry name" value="Aldose_1/G6P_1-epimerase"/>
</dbReference>
<dbReference type="GO" id="GO:0004034">
    <property type="term" value="F:aldose 1-epimerase activity"/>
    <property type="evidence" value="ECO:0007669"/>
    <property type="project" value="TreeGrafter"/>
</dbReference>
<dbReference type="GO" id="GO:0006006">
    <property type="term" value="P:glucose metabolic process"/>
    <property type="evidence" value="ECO:0007669"/>
    <property type="project" value="TreeGrafter"/>
</dbReference>
<accession>A0A3A1U1L4</accession>
<dbReference type="InterPro" id="IPR014718">
    <property type="entry name" value="GH-type_carb-bd"/>
</dbReference>
<dbReference type="Gene3D" id="2.70.98.10">
    <property type="match status" value="1"/>
</dbReference>
<dbReference type="PANTHER" id="PTHR10091:SF0">
    <property type="entry name" value="GALACTOSE MUTAROTASE"/>
    <property type="match status" value="1"/>
</dbReference>
<keyword evidence="3" id="KW-1185">Reference proteome</keyword>
<evidence type="ECO:0000313" key="3">
    <source>
        <dbReference type="Proteomes" id="UP000265742"/>
    </source>
</evidence>
<dbReference type="EMBL" id="QXTG01000001">
    <property type="protein sequence ID" value="RIX30754.1"/>
    <property type="molecule type" value="Genomic_DNA"/>
</dbReference>
<reference evidence="3" key="1">
    <citation type="submission" date="2018-09" db="EMBL/GenBank/DDBJ databases">
        <authorList>
            <person name="Kim I."/>
        </authorList>
    </citation>
    <scope>NUCLEOTIDE SEQUENCE [LARGE SCALE GENOMIC DNA]</scope>
    <source>
        <strain evidence="3">DD4a</strain>
    </source>
</reference>
<dbReference type="GO" id="GO:0033499">
    <property type="term" value="P:galactose catabolic process via UDP-galactose, Leloir pathway"/>
    <property type="evidence" value="ECO:0007669"/>
    <property type="project" value="TreeGrafter"/>
</dbReference>
<dbReference type="Pfam" id="PF01263">
    <property type="entry name" value="Aldose_epim"/>
    <property type="match status" value="1"/>
</dbReference>
<dbReference type="AlphaFoldDB" id="A0A3A1U1L4"/>
<dbReference type="OrthoDB" id="4739604at2"/>
<feature type="region of interest" description="Disordered" evidence="1">
    <location>
        <begin position="138"/>
        <end position="157"/>
    </location>
</feature>
<dbReference type="GO" id="GO:0030246">
    <property type="term" value="F:carbohydrate binding"/>
    <property type="evidence" value="ECO:0007669"/>
    <property type="project" value="InterPro"/>
</dbReference>
<comment type="caution">
    <text evidence="2">The sequence shown here is derived from an EMBL/GenBank/DDBJ whole genome shotgun (WGS) entry which is preliminary data.</text>
</comment>
<dbReference type="Proteomes" id="UP000265742">
    <property type="component" value="Unassembled WGS sequence"/>
</dbReference>
<evidence type="ECO:0000313" key="2">
    <source>
        <dbReference type="EMBL" id="RIX30754.1"/>
    </source>
</evidence>
<organism evidence="2 3">
    <name type="scientific">Amnibacterium setariae</name>
    <dbReference type="NCBI Taxonomy" id="2306585"/>
    <lineage>
        <taxon>Bacteria</taxon>
        <taxon>Bacillati</taxon>
        <taxon>Actinomycetota</taxon>
        <taxon>Actinomycetes</taxon>
        <taxon>Micrococcales</taxon>
        <taxon>Microbacteriaceae</taxon>
        <taxon>Amnibacterium</taxon>
    </lineage>
</organism>
<sequence length="300" mass="32134">MSAALPISGTPIALRRGAYAAEVVSVGAALRALTHAGRDLVVPFAEGEVRPLFRGVTLVPWPNRVVDGRYEFDGVVQQLAITEPDRGHALHGLAAWSDYRVVTRSSDAVVLETEIVAQAGYPHRLRVRVEHRLGDDGLTTTITTTNTGPTRAPYGSSGHPYLVGGPGRVDDWTLELAADRVLEVDERLAPRGLADVPGGTFDFAEARPIGDLFIDHAFTGLRAHRATVRAADGHGAELRWDATAPWVQIHTADRPEPEYDRAGLAVEPMTCPPDAFNSGTDLVVLEPGASHGLAWTIAAV</sequence>
<dbReference type="InterPro" id="IPR037480">
    <property type="entry name" value="YihR-like"/>
</dbReference>
<dbReference type="CDD" id="cd09022">
    <property type="entry name" value="Aldose_epim_Ec_YihR"/>
    <property type="match status" value="1"/>
</dbReference>
<dbReference type="InterPro" id="IPR011013">
    <property type="entry name" value="Gal_mutarotase_sf_dom"/>
</dbReference>
<proteinExistence type="predicted"/>
<dbReference type="RefSeq" id="WP_119481115.1">
    <property type="nucleotide sequence ID" value="NZ_QXTG01000001.1"/>
</dbReference>
<name>A0A3A1U1L4_9MICO</name>
<dbReference type="PANTHER" id="PTHR10091">
    <property type="entry name" value="ALDOSE-1-EPIMERASE"/>
    <property type="match status" value="1"/>
</dbReference>